<comment type="caution">
    <text evidence="3">The sequence shown here is derived from an EMBL/GenBank/DDBJ whole genome shotgun (WGS) entry which is preliminary data.</text>
</comment>
<gene>
    <name evidence="3" type="ORF">GM31_11330</name>
</gene>
<keyword evidence="4" id="KW-1185">Reference proteome</keyword>
<dbReference type="InterPro" id="IPR043704">
    <property type="entry name" value="Tail_assembly_GT"/>
</dbReference>
<dbReference type="NCBIfam" id="TIGR01674">
    <property type="entry name" value="phage_lambda_G"/>
    <property type="match status" value="1"/>
</dbReference>
<dbReference type="Pfam" id="PF06894">
    <property type="entry name" value="Phage_TAC_2"/>
    <property type="match status" value="1"/>
</dbReference>
<reference evidence="3 4" key="1">
    <citation type="journal article" date="2015" name="Appl. Environ. Microbiol.">
        <title>The Enterobacterium Trabulsiella odontotermitis Presents Novel Adaptations Related to Its Association with Fungus-Growing Termites.</title>
        <authorList>
            <person name="Sapountzis P."/>
            <person name="Gruntjes T."/>
            <person name="Otani S."/>
            <person name="Estevez J."/>
            <person name="da Costa R.R."/>
            <person name="Plunkett G.3rd."/>
            <person name="Perna N.T."/>
            <person name="Poulsen M."/>
        </authorList>
    </citation>
    <scope>NUCLEOTIDE SEQUENCE [LARGE SCALE GENOMIC DNA]</scope>
    <source>
        <strain evidence="3 4">12</strain>
    </source>
</reference>
<dbReference type="STRING" id="379893.GCA_001297775_02839"/>
<sequence length="140" mass="15601">MFLKTDEMTRNGQTIILFELSALQRISHLEYLKNIEAIEEGDFQKAMEVTVQTGAWVVAMSLWHGHTLKGTLPEGAVAEYVKIQQEVLSTWPLDLIAEADFRVKQISGMLPPEEEEVAIDTTARGDDTEPVSAEKSLPVS</sequence>
<evidence type="ECO:0000256" key="1">
    <source>
        <dbReference type="SAM" id="MobiDB-lite"/>
    </source>
</evidence>
<evidence type="ECO:0000313" key="3">
    <source>
        <dbReference type="EMBL" id="KNC88303.1"/>
    </source>
</evidence>
<protein>
    <recommendedName>
        <fullName evidence="2">Tail assembly protein G domain-containing protein</fullName>
    </recommendedName>
</protein>
<dbReference type="EMBL" id="JNGI01000184">
    <property type="protein sequence ID" value="KNC88303.1"/>
    <property type="molecule type" value="Genomic_DNA"/>
</dbReference>
<evidence type="ECO:0000259" key="2">
    <source>
        <dbReference type="Pfam" id="PF06894"/>
    </source>
</evidence>
<dbReference type="HAMAP" id="MF_04134">
    <property type="entry name" value="GT_LAMBD"/>
    <property type="match status" value="1"/>
</dbReference>
<dbReference type="OrthoDB" id="9429491at2"/>
<accession>A0A0L0GIZ7</accession>
<dbReference type="InterPro" id="IPR010027">
    <property type="entry name" value="Tail_assembly_G"/>
</dbReference>
<dbReference type="AlphaFoldDB" id="A0A0L0GIZ7"/>
<dbReference type="Proteomes" id="UP000037393">
    <property type="component" value="Unassembled WGS sequence"/>
</dbReference>
<evidence type="ECO:0000313" key="4">
    <source>
        <dbReference type="Proteomes" id="UP000037393"/>
    </source>
</evidence>
<dbReference type="RefSeq" id="WP_049858303.1">
    <property type="nucleotide sequence ID" value="NZ_JNGI01000184.1"/>
</dbReference>
<organism evidence="3 4">
    <name type="scientific">Trabulsiella odontotermitis</name>
    <dbReference type="NCBI Taxonomy" id="379893"/>
    <lineage>
        <taxon>Bacteria</taxon>
        <taxon>Pseudomonadati</taxon>
        <taxon>Pseudomonadota</taxon>
        <taxon>Gammaproteobacteria</taxon>
        <taxon>Enterobacterales</taxon>
        <taxon>Enterobacteriaceae</taxon>
        <taxon>Trabulsiella</taxon>
    </lineage>
</organism>
<feature type="domain" description="Tail assembly protein G" evidence="2">
    <location>
        <begin position="1"/>
        <end position="111"/>
    </location>
</feature>
<proteinExistence type="inferred from homology"/>
<name>A0A0L0GIZ7_9ENTR</name>
<feature type="region of interest" description="Disordered" evidence="1">
    <location>
        <begin position="112"/>
        <end position="140"/>
    </location>
</feature>
<dbReference type="PATRIC" id="fig|379893.4.peg.2306"/>